<dbReference type="AlphaFoldDB" id="A0A0D2NNA9"/>
<reference evidence="2" key="1">
    <citation type="submission" date="2014-04" db="EMBL/GenBank/DDBJ databases">
        <title>Evolutionary Origins and Diversification of the Mycorrhizal Mutualists.</title>
        <authorList>
            <consortium name="DOE Joint Genome Institute"/>
            <consortium name="Mycorrhizal Genomics Consortium"/>
            <person name="Kohler A."/>
            <person name="Kuo A."/>
            <person name="Nagy L.G."/>
            <person name="Floudas D."/>
            <person name="Copeland A."/>
            <person name="Barry K.W."/>
            <person name="Cichocki N."/>
            <person name="Veneault-Fourrey C."/>
            <person name="LaButti K."/>
            <person name="Lindquist E.A."/>
            <person name="Lipzen A."/>
            <person name="Lundell T."/>
            <person name="Morin E."/>
            <person name="Murat C."/>
            <person name="Riley R."/>
            <person name="Ohm R."/>
            <person name="Sun H."/>
            <person name="Tunlid A."/>
            <person name="Henrissat B."/>
            <person name="Grigoriev I.V."/>
            <person name="Hibbett D.S."/>
            <person name="Martin F."/>
        </authorList>
    </citation>
    <scope>NUCLEOTIDE SEQUENCE [LARGE SCALE GENOMIC DNA]</scope>
    <source>
        <strain evidence="2">FD-334 SS-4</strain>
    </source>
</reference>
<organism evidence="1 2">
    <name type="scientific">Hypholoma sublateritium (strain FD-334 SS-4)</name>
    <dbReference type="NCBI Taxonomy" id="945553"/>
    <lineage>
        <taxon>Eukaryota</taxon>
        <taxon>Fungi</taxon>
        <taxon>Dikarya</taxon>
        <taxon>Basidiomycota</taxon>
        <taxon>Agaricomycotina</taxon>
        <taxon>Agaricomycetes</taxon>
        <taxon>Agaricomycetidae</taxon>
        <taxon>Agaricales</taxon>
        <taxon>Agaricineae</taxon>
        <taxon>Strophariaceae</taxon>
        <taxon>Hypholoma</taxon>
    </lineage>
</organism>
<dbReference type="EMBL" id="KN817592">
    <property type="protein sequence ID" value="KJA18216.1"/>
    <property type="molecule type" value="Genomic_DNA"/>
</dbReference>
<evidence type="ECO:0000313" key="1">
    <source>
        <dbReference type="EMBL" id="KJA18216.1"/>
    </source>
</evidence>
<dbReference type="Proteomes" id="UP000054270">
    <property type="component" value="Unassembled WGS sequence"/>
</dbReference>
<sequence>MDLMALHNDFKFLSRSCWPVLPLRTASLPMKSLRILRAKPSSRRGLTCPIPLSVHSIPLLSEPPSDQATFPLSKISLNVETAHISDPEVLPIEIEENGSGAQTYSPDVDALAESSLSDPEGDEFSDSSSECSFATASGRCSPLAGLDNDDELLLPPSLLFHVDQPTLSKSGVLNEPAPLSFKAMFFRHVPKELHDTLNDVCAKHDPFTSSLDIFIRPTPEGQEQSGSIPGNWSQNSISSLSITISGFADVGSVMERQYQLLFCILRWAQISFGDTVENIDVFIPASFPTPVDMPDILEDIQAFTSMHTLRWNGDARVLHGLLPRIICSKMRILKIWSNISIDDALLILHLLDAVQLFTLELGCIVDAPSRVAQPSGPILSPPIALPCLDSIKLTASVPIERLCAALARPVLCKCEFDFSGARKGGEAVIRSVLASPLLGEHILFIDIILEGAFEGMERVMGLIKQKAPFSHASFRREVSRVRES</sequence>
<dbReference type="OrthoDB" id="3068520at2759"/>
<keyword evidence="2" id="KW-1185">Reference proteome</keyword>
<proteinExistence type="predicted"/>
<accession>A0A0D2NNA9</accession>
<protein>
    <submittedName>
        <fullName evidence="1">Uncharacterized protein</fullName>
    </submittedName>
</protein>
<evidence type="ECO:0000313" key="2">
    <source>
        <dbReference type="Proteomes" id="UP000054270"/>
    </source>
</evidence>
<gene>
    <name evidence="1" type="ORF">HYPSUDRAFT_45550</name>
</gene>
<name>A0A0D2NNA9_HYPSF</name>